<feature type="compositionally biased region" description="Basic and acidic residues" evidence="17">
    <location>
        <begin position="372"/>
        <end position="390"/>
    </location>
</feature>
<evidence type="ECO:0000256" key="13">
    <source>
        <dbReference type="ARBA" id="ARBA00031538"/>
    </source>
</evidence>
<dbReference type="GO" id="GO:0015031">
    <property type="term" value="P:protein transport"/>
    <property type="evidence" value="ECO:0007669"/>
    <property type="project" value="UniProtKB-KW"/>
</dbReference>
<accession>A0A3P1SE04</accession>
<keyword evidence="4" id="KW-0813">Transport</keyword>
<gene>
    <name evidence="20" type="primary">yidC</name>
    <name evidence="20" type="ORF">EII11_05735</name>
</gene>
<dbReference type="Proteomes" id="UP000280444">
    <property type="component" value="Unassembled WGS sequence"/>
</dbReference>
<evidence type="ECO:0000256" key="18">
    <source>
        <dbReference type="SAM" id="Phobius"/>
    </source>
</evidence>
<comment type="subunit">
    <text evidence="12">Interacts with the Sec translocase complex via SecD. Specifically interacts with transmembrane segments of nascent integral membrane proteins during membrane integration.</text>
</comment>
<feature type="transmembrane region" description="Helical" evidence="18">
    <location>
        <begin position="108"/>
        <end position="131"/>
    </location>
</feature>
<dbReference type="InterPro" id="IPR001708">
    <property type="entry name" value="YidC/ALB3/OXA1/COX18"/>
</dbReference>
<feature type="region of interest" description="Disordered" evidence="17">
    <location>
        <begin position="372"/>
        <end position="439"/>
    </location>
</feature>
<dbReference type="GO" id="GO:0051205">
    <property type="term" value="P:protein insertion into membrane"/>
    <property type="evidence" value="ECO:0007669"/>
    <property type="project" value="TreeGrafter"/>
</dbReference>
<protein>
    <recommendedName>
        <fullName evidence="3">Membrane protein insertase YidC</fullName>
    </recommendedName>
    <alternativeName>
        <fullName evidence="15">Foldase YidC</fullName>
    </alternativeName>
    <alternativeName>
        <fullName evidence="14">Membrane integrase YidC</fullName>
    </alternativeName>
    <alternativeName>
        <fullName evidence="13">Membrane protein YidC</fullName>
    </alternativeName>
</protein>
<keyword evidence="10" id="KW-0143">Chaperone</keyword>
<comment type="similarity">
    <text evidence="2">Belongs to the OXA1/ALB3/YidC family. Type 1 subfamily.</text>
</comment>
<keyword evidence="21" id="KW-1185">Reference proteome</keyword>
<dbReference type="PANTHER" id="PTHR12428:SF65">
    <property type="entry name" value="CYTOCHROME C OXIDASE ASSEMBLY PROTEIN COX18, MITOCHONDRIAL"/>
    <property type="match status" value="1"/>
</dbReference>
<keyword evidence="6 16" id="KW-0812">Transmembrane</keyword>
<comment type="subcellular location">
    <subcellularLocation>
        <location evidence="1">Cell membrane</location>
        <topology evidence="1">Multi-pass membrane protein</topology>
    </subcellularLocation>
    <subcellularLocation>
        <location evidence="16">Membrane</location>
        <topology evidence="16">Multi-pass membrane protein</topology>
    </subcellularLocation>
</comment>
<dbReference type="EMBL" id="RQZF01000004">
    <property type="protein sequence ID" value="RRC95378.1"/>
    <property type="molecule type" value="Genomic_DNA"/>
</dbReference>
<feature type="domain" description="Membrane insertase YidC/Oxa/ALB C-terminal" evidence="19">
    <location>
        <begin position="37"/>
        <end position="263"/>
    </location>
</feature>
<evidence type="ECO:0000256" key="6">
    <source>
        <dbReference type="ARBA" id="ARBA00022692"/>
    </source>
</evidence>
<feature type="transmembrane region" description="Helical" evidence="18">
    <location>
        <begin position="35"/>
        <end position="57"/>
    </location>
</feature>
<dbReference type="Pfam" id="PF02096">
    <property type="entry name" value="60KD_IMP"/>
    <property type="match status" value="1"/>
</dbReference>
<sequence length="439" mass="49391">MFDLILHPFAVAITWVWVMIHRGLVAIGFSGGSGVAWVISIILVTIVVRILIIPLFLKQIKSSRGMQAIQPEMKKIQEKYRGKTDPLSRQKMAEETQSLYKKHGTSPFASCLPVLVQMPILFGMYQAFIAVKLIADGVYTYRGEAAESLGPIDQTLAKEIDGSTVMGVQLSNTIGSTSDVLGIATFIVLIATMVTLQFLSMRMMLVRNMPPVDDPNNPMVRSQKLMMYMMPAMFIATGFVFQMGLLVYMVTGTVWALAQQLWTLHYMPTPGSPAYLDLVAKRQSRYQSWAKEFFTTYDAERTAVSGDTSAVEELNARTRQTLVARGKSAKIASDFPAELSDGEVITIYRNLAHQEWTTLPDELWMRGVKRQTERNLERRAQQGSRREQPRRQSKAQRKAAAEHHSDSGDATNPAGLSPEELERRRQARRKAQRDKKKGR</sequence>
<evidence type="ECO:0000256" key="1">
    <source>
        <dbReference type="ARBA" id="ARBA00004651"/>
    </source>
</evidence>
<evidence type="ECO:0000256" key="5">
    <source>
        <dbReference type="ARBA" id="ARBA00022475"/>
    </source>
</evidence>
<dbReference type="InterPro" id="IPR028055">
    <property type="entry name" value="YidC/Oxa/ALB_C"/>
</dbReference>
<evidence type="ECO:0000256" key="10">
    <source>
        <dbReference type="ARBA" id="ARBA00023186"/>
    </source>
</evidence>
<dbReference type="NCBIfam" id="TIGR03592">
    <property type="entry name" value="yidC_oxa1_cterm"/>
    <property type="match status" value="1"/>
</dbReference>
<evidence type="ECO:0000256" key="14">
    <source>
        <dbReference type="ARBA" id="ARBA00033245"/>
    </source>
</evidence>
<evidence type="ECO:0000256" key="8">
    <source>
        <dbReference type="ARBA" id="ARBA00022989"/>
    </source>
</evidence>
<keyword evidence="8 18" id="KW-1133">Transmembrane helix</keyword>
<dbReference type="GO" id="GO:0032977">
    <property type="term" value="F:membrane insertase activity"/>
    <property type="evidence" value="ECO:0007669"/>
    <property type="project" value="InterPro"/>
</dbReference>
<evidence type="ECO:0000256" key="2">
    <source>
        <dbReference type="ARBA" id="ARBA00010527"/>
    </source>
</evidence>
<feature type="transmembrane region" description="Helical" evidence="18">
    <location>
        <begin position="232"/>
        <end position="258"/>
    </location>
</feature>
<evidence type="ECO:0000256" key="16">
    <source>
        <dbReference type="RuleBase" id="RU003945"/>
    </source>
</evidence>
<keyword evidence="7" id="KW-0653">Protein transport</keyword>
<organism evidence="20 21">
    <name type="scientific">Schaalia canis</name>
    <dbReference type="NCBI Taxonomy" id="100469"/>
    <lineage>
        <taxon>Bacteria</taxon>
        <taxon>Bacillati</taxon>
        <taxon>Actinomycetota</taxon>
        <taxon>Actinomycetes</taxon>
        <taxon>Actinomycetales</taxon>
        <taxon>Actinomycetaceae</taxon>
        <taxon>Schaalia</taxon>
    </lineage>
</organism>
<feature type="transmembrane region" description="Helical" evidence="18">
    <location>
        <begin position="180"/>
        <end position="199"/>
    </location>
</feature>
<evidence type="ECO:0000259" key="19">
    <source>
        <dbReference type="Pfam" id="PF02096"/>
    </source>
</evidence>
<dbReference type="OrthoDB" id="9780552at2"/>
<keyword evidence="5" id="KW-1003">Cell membrane</keyword>
<comment type="caution">
    <text evidence="20">The sequence shown here is derived from an EMBL/GenBank/DDBJ whole genome shotgun (WGS) entry which is preliminary data.</text>
</comment>
<dbReference type="GO" id="GO:0005886">
    <property type="term" value="C:plasma membrane"/>
    <property type="evidence" value="ECO:0007669"/>
    <property type="project" value="UniProtKB-SubCell"/>
</dbReference>
<evidence type="ECO:0000313" key="20">
    <source>
        <dbReference type="EMBL" id="RRC95378.1"/>
    </source>
</evidence>
<dbReference type="PANTHER" id="PTHR12428">
    <property type="entry name" value="OXA1"/>
    <property type="match status" value="1"/>
</dbReference>
<dbReference type="CDD" id="cd20070">
    <property type="entry name" value="5TM_YidC_Alb3"/>
    <property type="match status" value="1"/>
</dbReference>
<evidence type="ECO:0000256" key="4">
    <source>
        <dbReference type="ARBA" id="ARBA00022448"/>
    </source>
</evidence>
<evidence type="ECO:0000256" key="9">
    <source>
        <dbReference type="ARBA" id="ARBA00023136"/>
    </source>
</evidence>
<reference evidence="20 21" key="1">
    <citation type="submission" date="2018-11" db="EMBL/GenBank/DDBJ databases">
        <title>Genomes From Bacteria Associated with the Canine Oral Cavity: a Test Case for Automated Genome-Based Taxonomic Assignment.</title>
        <authorList>
            <person name="Coil D.A."/>
            <person name="Jospin G."/>
            <person name="Darling A.E."/>
            <person name="Wallis C."/>
            <person name="Davis I.J."/>
            <person name="Harris S."/>
            <person name="Eisen J.A."/>
            <person name="Holcombe L.J."/>
            <person name="O'Flynn C."/>
        </authorList>
    </citation>
    <scope>NUCLEOTIDE SEQUENCE [LARGE SCALE GENOMIC DNA]</scope>
    <source>
        <strain evidence="20 21">OH770</strain>
    </source>
</reference>
<evidence type="ECO:0000256" key="12">
    <source>
        <dbReference type="ARBA" id="ARBA00026028"/>
    </source>
</evidence>
<dbReference type="AlphaFoldDB" id="A0A3P1SE04"/>
<dbReference type="InterPro" id="IPR047196">
    <property type="entry name" value="YidC_ALB_C"/>
</dbReference>
<dbReference type="RefSeq" id="WP_124869953.1">
    <property type="nucleotide sequence ID" value="NZ_RQZF01000004.1"/>
</dbReference>
<evidence type="ECO:0000256" key="17">
    <source>
        <dbReference type="SAM" id="MobiDB-lite"/>
    </source>
</evidence>
<proteinExistence type="inferred from homology"/>
<keyword evidence="9 18" id="KW-0472">Membrane</keyword>
<evidence type="ECO:0000313" key="21">
    <source>
        <dbReference type="Proteomes" id="UP000280444"/>
    </source>
</evidence>
<comment type="function">
    <text evidence="11">Required for the insertion and/or proper folding and/or complex formation of integral membrane proteins into the membrane. Involved in integration of membrane proteins that insert both dependently and independently of the Sec translocase complex, as well as at least some lipoproteins. Aids folding of multispanning membrane proteins.</text>
</comment>
<evidence type="ECO:0000256" key="11">
    <source>
        <dbReference type="ARBA" id="ARBA00025034"/>
    </source>
</evidence>
<evidence type="ECO:0000256" key="3">
    <source>
        <dbReference type="ARBA" id="ARBA00015325"/>
    </source>
</evidence>
<evidence type="ECO:0000256" key="7">
    <source>
        <dbReference type="ARBA" id="ARBA00022927"/>
    </source>
</evidence>
<feature type="compositionally biased region" description="Basic residues" evidence="17">
    <location>
        <begin position="425"/>
        <end position="439"/>
    </location>
</feature>
<evidence type="ECO:0000256" key="15">
    <source>
        <dbReference type="ARBA" id="ARBA00033342"/>
    </source>
</evidence>
<feature type="transmembrane region" description="Helical" evidence="18">
    <location>
        <begin position="9"/>
        <end position="29"/>
    </location>
</feature>
<name>A0A3P1SE04_9ACTO</name>